<keyword evidence="1" id="KW-0472">Membrane</keyword>
<dbReference type="InParanoid" id="Q7YWS1"/>
<accession>Q7YWS1</accession>
<keyword evidence="2" id="KW-0675">Receptor</keyword>
<sequence length="342" mass="40270">MQIGFKITMDATFSFVLIYCLIKIDSDSKYGKLRVPDDVGCTFLHFFAHFCCTFLPEFAITNHAHYVIKNYFVKVMVGSVVFALFVLYLYFRFPHFYIFEFLLLIPLAIFVTTWSILAYISTIFAQVYQVLVVIFIFEQCWKMGKDEPEQTRNQIARKQFVTKDIIRTLYICCILRDFVLYPLIWYMSINSLFDLIFVSMNTEEVSVRAQLTYPRVFDLISTESIFFLVPISVLYYLYRRQNLTNKEHAKNPLQVYIFKQAMIMVAIKAIIIAIFSVMFLIDKNLSWFLTASRMDLILVVVAVQISAMICFRKRLIAYQQNPPQEIFMTRLPPIINEPPPDY</sequence>
<dbReference type="AGR" id="WB:WBGene00012093"/>
<feature type="transmembrane region" description="Helical" evidence="1">
    <location>
        <begin position="71"/>
        <end position="91"/>
    </location>
</feature>
<dbReference type="AlphaFoldDB" id="Q7YWS1"/>
<keyword evidence="1" id="KW-0812">Transmembrane</keyword>
<dbReference type="WormBase" id="T27E7.9">
    <property type="protein sequence ID" value="CE35036"/>
    <property type="gene ID" value="WBGene00012093"/>
</dbReference>
<dbReference type="PaxDb" id="6239-T27E7.9"/>
<evidence type="ECO:0000313" key="2">
    <source>
        <dbReference type="EMBL" id="CAE17979.1"/>
    </source>
</evidence>
<gene>
    <name evidence="2" type="ORF">CELE_T27E7.9</name>
    <name evidence="2 4" type="ORF">T27E7.9</name>
</gene>
<dbReference type="Pfam" id="PF10325">
    <property type="entry name" value="7TM_GPCR_Srz"/>
    <property type="match status" value="1"/>
</dbReference>
<dbReference type="Proteomes" id="UP000001940">
    <property type="component" value="Chromosome IV"/>
</dbReference>
<dbReference type="UCSC" id="T27E7.9">
    <property type="organism name" value="c. elegans"/>
</dbReference>
<feature type="transmembrane region" description="Helical" evidence="1">
    <location>
        <begin position="98"/>
        <end position="120"/>
    </location>
</feature>
<dbReference type="PANTHER" id="PTHR31720">
    <property type="entry name" value="SERPENTINE RECEPTOR, CLASS Z-RELATED"/>
    <property type="match status" value="1"/>
</dbReference>
<dbReference type="HOGENOM" id="CLU_065232_0_0_1"/>
<dbReference type="CTD" id="3564875"/>
<reference evidence="2 3" key="1">
    <citation type="journal article" date="1998" name="Science">
        <title>Genome sequence of the nematode C. elegans: a platform for investigating biology.</title>
        <authorList>
            <consortium name="The C. elegans sequencing consortium"/>
            <person name="Sulson J.E."/>
            <person name="Waterston R."/>
        </authorList>
    </citation>
    <scope>NUCLEOTIDE SEQUENCE [LARGE SCALE GENOMIC DNA]</scope>
    <source>
        <strain evidence="2 3">Bristol N2</strain>
    </source>
</reference>
<keyword evidence="3" id="KW-1185">Reference proteome</keyword>
<evidence type="ECO:0000313" key="4">
    <source>
        <dbReference type="WormBase" id="T27E7.9"/>
    </source>
</evidence>
<dbReference type="InterPro" id="IPR018817">
    <property type="entry name" value="7TM_GPCR_serpentine_rcpt_Srz"/>
</dbReference>
<feature type="transmembrane region" description="Helical" evidence="1">
    <location>
        <begin position="287"/>
        <end position="311"/>
    </location>
</feature>
<feature type="transmembrane region" description="Helical" evidence="1">
    <location>
        <begin position="258"/>
        <end position="281"/>
    </location>
</feature>
<dbReference type="RefSeq" id="NP_001023405.1">
    <property type="nucleotide sequence ID" value="NM_001028234.1"/>
</dbReference>
<evidence type="ECO:0000256" key="1">
    <source>
        <dbReference type="SAM" id="Phobius"/>
    </source>
</evidence>
<dbReference type="PhylomeDB" id="Q7YWS1"/>
<protein>
    <submittedName>
        <fullName evidence="2">Serpentine Receptor, class Z</fullName>
    </submittedName>
</protein>
<dbReference type="KEGG" id="cel:CELE_T27E7.9"/>
<dbReference type="EMBL" id="BX284604">
    <property type="protein sequence ID" value="CAE17979.1"/>
    <property type="molecule type" value="Genomic_DNA"/>
</dbReference>
<dbReference type="GeneID" id="3564875"/>
<name>Q7YWS1_CAEEL</name>
<feature type="transmembrane region" description="Helical" evidence="1">
    <location>
        <begin position="219"/>
        <end position="238"/>
    </location>
</feature>
<dbReference type="SMR" id="Q7YWS1"/>
<dbReference type="FunCoup" id="Q7YWS1">
    <property type="interactions" value="4"/>
</dbReference>
<dbReference type="OMA" id="QISAMIC"/>
<dbReference type="OrthoDB" id="5856444at2759"/>
<dbReference type="eggNOG" id="ENOG502TJ0T">
    <property type="taxonomic scope" value="Eukaryota"/>
</dbReference>
<proteinExistence type="predicted"/>
<keyword evidence="1" id="KW-1133">Transmembrane helix</keyword>
<organism evidence="2 3">
    <name type="scientific">Caenorhabditis elegans</name>
    <dbReference type="NCBI Taxonomy" id="6239"/>
    <lineage>
        <taxon>Eukaryota</taxon>
        <taxon>Metazoa</taxon>
        <taxon>Ecdysozoa</taxon>
        <taxon>Nematoda</taxon>
        <taxon>Chromadorea</taxon>
        <taxon>Rhabditida</taxon>
        <taxon>Rhabditina</taxon>
        <taxon>Rhabditomorpha</taxon>
        <taxon>Rhabditoidea</taxon>
        <taxon>Rhabditidae</taxon>
        <taxon>Peloderinae</taxon>
        <taxon>Caenorhabditis</taxon>
    </lineage>
</organism>
<dbReference type="PANTHER" id="PTHR31720:SF16">
    <property type="entry name" value="G PROTEIN-COUPLED RECEPTOR-RELATED"/>
    <property type="match status" value="1"/>
</dbReference>
<evidence type="ECO:0000313" key="3">
    <source>
        <dbReference type="Proteomes" id="UP000001940"/>
    </source>
</evidence>